<keyword evidence="1" id="KW-0472">Membrane</keyword>
<evidence type="ECO:0000313" key="3">
    <source>
        <dbReference type="Proteomes" id="UP000077315"/>
    </source>
</evidence>
<dbReference type="EMBL" id="KV440992">
    <property type="protein sequence ID" value="OAD69333.1"/>
    <property type="molecule type" value="Genomic_DNA"/>
</dbReference>
<dbReference type="GeneID" id="29000413"/>
<dbReference type="AlphaFoldDB" id="A0A162TS52"/>
<gene>
    <name evidence="2" type="ORF">PHYBLDRAFT_188440</name>
</gene>
<keyword evidence="1" id="KW-0812">Transmembrane</keyword>
<name>A0A162TS52_PHYB8</name>
<proteinExistence type="predicted"/>
<keyword evidence="3" id="KW-1185">Reference proteome</keyword>
<dbReference type="RefSeq" id="XP_018287373.1">
    <property type="nucleotide sequence ID" value="XM_018439507.1"/>
</dbReference>
<keyword evidence="1" id="KW-1133">Transmembrane helix</keyword>
<evidence type="ECO:0000256" key="1">
    <source>
        <dbReference type="SAM" id="Phobius"/>
    </source>
</evidence>
<dbReference type="Proteomes" id="UP000077315">
    <property type="component" value="Unassembled WGS sequence"/>
</dbReference>
<dbReference type="InParanoid" id="A0A162TS52"/>
<reference evidence="3" key="1">
    <citation type="submission" date="2015-06" db="EMBL/GenBank/DDBJ databases">
        <title>Expansion of signal transduction pathways in fungi by whole-genome duplication.</title>
        <authorList>
            <consortium name="DOE Joint Genome Institute"/>
            <person name="Corrochano L.M."/>
            <person name="Kuo A."/>
            <person name="Marcet-Houben M."/>
            <person name="Polaino S."/>
            <person name="Salamov A."/>
            <person name="Villalobos J.M."/>
            <person name="Alvarez M.I."/>
            <person name="Avalos J."/>
            <person name="Benito E.P."/>
            <person name="Benoit I."/>
            <person name="Burger G."/>
            <person name="Camino L.P."/>
            <person name="Canovas D."/>
            <person name="Cerda-Olmedo E."/>
            <person name="Cheng J.-F."/>
            <person name="Dominguez A."/>
            <person name="Elias M."/>
            <person name="Eslava A.P."/>
            <person name="Glaser F."/>
            <person name="Grimwood J."/>
            <person name="Gutierrez G."/>
            <person name="Heitman J."/>
            <person name="Henrissat B."/>
            <person name="Iturriaga E.A."/>
            <person name="Lang B.F."/>
            <person name="Lavin J.L."/>
            <person name="Lee S."/>
            <person name="Li W."/>
            <person name="Lindquist E."/>
            <person name="Lopez-Garcia S."/>
            <person name="Luque E.M."/>
            <person name="Marcos A.T."/>
            <person name="Martin J."/>
            <person name="McCluskey K."/>
            <person name="Medina H.R."/>
            <person name="Miralles-Duran A."/>
            <person name="Miyazaki A."/>
            <person name="Munoz-Torres E."/>
            <person name="Oguiza J.A."/>
            <person name="Ohm R."/>
            <person name="Olmedo M."/>
            <person name="Orejas M."/>
            <person name="Ortiz-Castellanos L."/>
            <person name="Pisabarro A.G."/>
            <person name="Rodriguez-Romero J."/>
            <person name="Ruiz-Herrera J."/>
            <person name="Ruiz-Vazquez R."/>
            <person name="Sanz C."/>
            <person name="Schackwitz W."/>
            <person name="Schmutz J."/>
            <person name="Shahriari M."/>
            <person name="Shelest E."/>
            <person name="Silva-Franco F."/>
            <person name="Soanes D."/>
            <person name="Syed K."/>
            <person name="Tagua V.G."/>
            <person name="Talbot N.J."/>
            <person name="Thon M."/>
            <person name="De vries R.P."/>
            <person name="Wiebenga A."/>
            <person name="Yadav J.S."/>
            <person name="Braun E.L."/>
            <person name="Baker S."/>
            <person name="Garre V."/>
            <person name="Horwitz B."/>
            <person name="Torres-Martinez S."/>
            <person name="Idnurm A."/>
            <person name="Herrera-Estrella A."/>
            <person name="Gabaldon T."/>
            <person name="Grigoriev I.V."/>
        </authorList>
    </citation>
    <scope>NUCLEOTIDE SEQUENCE [LARGE SCALE GENOMIC DNA]</scope>
    <source>
        <strain evidence="3">NRRL 1555(-)</strain>
    </source>
</reference>
<organism evidence="2 3">
    <name type="scientific">Phycomyces blakesleeanus (strain ATCC 8743b / DSM 1359 / FGSC 10004 / NBRC 33097 / NRRL 1555)</name>
    <dbReference type="NCBI Taxonomy" id="763407"/>
    <lineage>
        <taxon>Eukaryota</taxon>
        <taxon>Fungi</taxon>
        <taxon>Fungi incertae sedis</taxon>
        <taxon>Mucoromycota</taxon>
        <taxon>Mucoromycotina</taxon>
        <taxon>Mucoromycetes</taxon>
        <taxon>Mucorales</taxon>
        <taxon>Phycomycetaceae</taxon>
        <taxon>Phycomyces</taxon>
    </lineage>
</organism>
<feature type="transmembrane region" description="Helical" evidence="1">
    <location>
        <begin position="79"/>
        <end position="101"/>
    </location>
</feature>
<protein>
    <submittedName>
        <fullName evidence="2">Uncharacterized protein</fullName>
    </submittedName>
</protein>
<accession>A0A162TS52</accession>
<sequence>MCMTRETCNMSLEVKCVYMVYVMGEKGRDLPKRQTMSQEEEEVENRQTFDAGCCAADNVAVNGAVLRLLKNFRAREIQVGLSGSHGSLVLLLLSLVLLLLVSREGAIWTVVPAGADFRLEVRFFFVNAILALLNDPGALDCLRGACGTCTGRLWSVALERLEGAGVEPSAEMSRRDEFGELVVEGRWLCSAVGRNSESLWYGKGSNRGDCMTASILDGLRSRRRTGICDVENFSDFDKEDEEKDVDDVEVDEVDVETVAMPL</sequence>
<evidence type="ECO:0000313" key="2">
    <source>
        <dbReference type="EMBL" id="OAD69333.1"/>
    </source>
</evidence>
<dbReference type="VEuPathDB" id="FungiDB:PHYBLDRAFT_188440"/>